<dbReference type="CDD" id="cd04301">
    <property type="entry name" value="NAT_SF"/>
    <property type="match status" value="1"/>
</dbReference>
<evidence type="ECO:0000256" key="2">
    <source>
        <dbReference type="ARBA" id="ARBA00023315"/>
    </source>
</evidence>
<dbReference type="InterPro" id="IPR050680">
    <property type="entry name" value="YpeA/RimI_acetyltransf"/>
</dbReference>
<evidence type="ECO:0000313" key="5">
    <source>
        <dbReference type="EMBL" id="MWA05076.1"/>
    </source>
</evidence>
<dbReference type="InterPro" id="IPR000182">
    <property type="entry name" value="GNAT_dom"/>
</dbReference>
<dbReference type="AlphaFoldDB" id="A0A6I4MRZ2"/>
<keyword evidence="2" id="KW-0012">Acyltransferase</keyword>
<dbReference type="PANTHER" id="PTHR43420">
    <property type="entry name" value="ACETYLTRANSFERASE"/>
    <property type="match status" value="1"/>
</dbReference>
<gene>
    <name evidence="5" type="ORF">F8568_032875</name>
</gene>
<dbReference type="InterPro" id="IPR016181">
    <property type="entry name" value="Acyl_CoA_acyltransferase"/>
</dbReference>
<dbReference type="PANTHER" id="PTHR43420:SF47">
    <property type="entry name" value="N-ACETYLTRANSFERASE DOMAIN-CONTAINING PROTEIN"/>
    <property type="match status" value="1"/>
</dbReference>
<sequence>MEQPVAGVLDRRQAGEVTGPRGPYVVPHPASLGRAAGARPPLFRPETGCRGGRGDATVAGMTMVRLLDVEDWALYRAVRLTALADSPEAFSSTLAREKAFVPDVWQERLAARNTFMAETEDGPGGIVTVLATEDGTAELVGMWVAPAARGRGVGDLLIRAALGWTAERGLAELRLWVVDGNRRAERLYARHGFARTGATQPGRPGADEVQMAFVPARE</sequence>
<reference evidence="5" key="1">
    <citation type="submission" date="2019-12" db="EMBL/GenBank/DDBJ databases">
        <title>Actinomadura physcomitrii sp. nov., a novel actinomycete isolated from moss [Physcomitrium sphaericum (Ludw) Fuernr].</title>
        <authorList>
            <person name="Zhuang X."/>
        </authorList>
    </citation>
    <scope>NUCLEOTIDE SEQUENCE [LARGE SCALE GENOMIC DNA]</scope>
    <source>
        <strain evidence="5">LD22</strain>
    </source>
</reference>
<feature type="region of interest" description="Disordered" evidence="3">
    <location>
        <begin position="1"/>
        <end position="28"/>
    </location>
</feature>
<accession>A0A6I4MRZ2</accession>
<dbReference type="PROSITE" id="PS51186">
    <property type="entry name" value="GNAT"/>
    <property type="match status" value="1"/>
</dbReference>
<dbReference type="Proteomes" id="UP000462055">
    <property type="component" value="Unassembled WGS sequence"/>
</dbReference>
<dbReference type="Gene3D" id="3.40.630.30">
    <property type="match status" value="1"/>
</dbReference>
<comment type="caution">
    <text evidence="5">The sequence shown here is derived from an EMBL/GenBank/DDBJ whole genome shotgun (WGS) entry which is preliminary data.</text>
</comment>
<dbReference type="SUPFAM" id="SSF55729">
    <property type="entry name" value="Acyl-CoA N-acyltransferases (Nat)"/>
    <property type="match status" value="1"/>
</dbReference>
<organism evidence="5 6">
    <name type="scientific">Actinomadura physcomitrii</name>
    <dbReference type="NCBI Taxonomy" id="2650748"/>
    <lineage>
        <taxon>Bacteria</taxon>
        <taxon>Bacillati</taxon>
        <taxon>Actinomycetota</taxon>
        <taxon>Actinomycetes</taxon>
        <taxon>Streptosporangiales</taxon>
        <taxon>Thermomonosporaceae</taxon>
        <taxon>Actinomadura</taxon>
    </lineage>
</organism>
<evidence type="ECO:0000256" key="1">
    <source>
        <dbReference type="ARBA" id="ARBA00022679"/>
    </source>
</evidence>
<keyword evidence="1" id="KW-0808">Transferase</keyword>
<keyword evidence="6" id="KW-1185">Reference proteome</keyword>
<evidence type="ECO:0000259" key="4">
    <source>
        <dbReference type="PROSITE" id="PS51186"/>
    </source>
</evidence>
<dbReference type="EMBL" id="WBMS02000033">
    <property type="protein sequence ID" value="MWA05076.1"/>
    <property type="molecule type" value="Genomic_DNA"/>
</dbReference>
<evidence type="ECO:0000256" key="3">
    <source>
        <dbReference type="SAM" id="MobiDB-lite"/>
    </source>
</evidence>
<evidence type="ECO:0000313" key="6">
    <source>
        <dbReference type="Proteomes" id="UP000462055"/>
    </source>
</evidence>
<feature type="domain" description="N-acetyltransferase" evidence="4">
    <location>
        <begin position="62"/>
        <end position="216"/>
    </location>
</feature>
<name>A0A6I4MRZ2_9ACTN</name>
<dbReference type="GO" id="GO:0016747">
    <property type="term" value="F:acyltransferase activity, transferring groups other than amino-acyl groups"/>
    <property type="evidence" value="ECO:0007669"/>
    <property type="project" value="InterPro"/>
</dbReference>
<protein>
    <submittedName>
        <fullName evidence="5">GNAT family N-acetyltransferase</fullName>
    </submittedName>
</protein>
<dbReference type="Pfam" id="PF00583">
    <property type="entry name" value="Acetyltransf_1"/>
    <property type="match status" value="1"/>
</dbReference>
<proteinExistence type="predicted"/>